<accession>A0A6A6C8T1</accession>
<name>A0A6A6C8T1_ZASCE</name>
<evidence type="ECO:0000313" key="3">
    <source>
        <dbReference type="EMBL" id="KAF2163445.1"/>
    </source>
</evidence>
<evidence type="ECO:0000256" key="1">
    <source>
        <dbReference type="ARBA" id="ARBA00023242"/>
    </source>
</evidence>
<dbReference type="RefSeq" id="XP_033664334.1">
    <property type="nucleotide sequence ID" value="XM_033813605.1"/>
</dbReference>
<dbReference type="Pfam" id="PF00172">
    <property type="entry name" value="Zn_clus"/>
    <property type="match status" value="1"/>
</dbReference>
<feature type="domain" description="Zn(2)-C6 fungal-type" evidence="2">
    <location>
        <begin position="26"/>
        <end position="56"/>
    </location>
</feature>
<dbReference type="Gene3D" id="4.10.240.10">
    <property type="entry name" value="Zn(2)-C6 fungal-type DNA-binding domain"/>
    <property type="match status" value="1"/>
</dbReference>
<evidence type="ECO:0000313" key="4">
    <source>
        <dbReference type="Proteomes" id="UP000799537"/>
    </source>
</evidence>
<dbReference type="SMART" id="SM00066">
    <property type="entry name" value="GAL4"/>
    <property type="match status" value="1"/>
</dbReference>
<reference evidence="3" key="1">
    <citation type="journal article" date="2020" name="Stud. Mycol.">
        <title>101 Dothideomycetes genomes: a test case for predicting lifestyles and emergence of pathogens.</title>
        <authorList>
            <person name="Haridas S."/>
            <person name="Albert R."/>
            <person name="Binder M."/>
            <person name="Bloem J."/>
            <person name="Labutti K."/>
            <person name="Salamov A."/>
            <person name="Andreopoulos B."/>
            <person name="Baker S."/>
            <person name="Barry K."/>
            <person name="Bills G."/>
            <person name="Bluhm B."/>
            <person name="Cannon C."/>
            <person name="Castanera R."/>
            <person name="Culley D."/>
            <person name="Daum C."/>
            <person name="Ezra D."/>
            <person name="Gonzalez J."/>
            <person name="Henrissat B."/>
            <person name="Kuo A."/>
            <person name="Liang C."/>
            <person name="Lipzen A."/>
            <person name="Lutzoni F."/>
            <person name="Magnuson J."/>
            <person name="Mondo S."/>
            <person name="Nolan M."/>
            <person name="Ohm R."/>
            <person name="Pangilinan J."/>
            <person name="Park H.-J."/>
            <person name="Ramirez L."/>
            <person name="Alfaro M."/>
            <person name="Sun H."/>
            <person name="Tritt A."/>
            <person name="Yoshinaga Y."/>
            <person name="Zwiers L.-H."/>
            <person name="Turgeon B."/>
            <person name="Goodwin S."/>
            <person name="Spatafora J."/>
            <person name="Crous P."/>
            <person name="Grigoriev I."/>
        </authorList>
    </citation>
    <scope>NUCLEOTIDE SEQUENCE</scope>
    <source>
        <strain evidence="3">ATCC 36951</strain>
    </source>
</reference>
<dbReference type="EMBL" id="ML993608">
    <property type="protein sequence ID" value="KAF2163445.1"/>
    <property type="molecule type" value="Genomic_DNA"/>
</dbReference>
<gene>
    <name evidence="3" type="ORF">M409DRAFT_57352</name>
</gene>
<sequence length="302" mass="33883">MDVADGTTPNRTRYRAIKAHRKSRAGCFTCKGRRIKCCETRPRCVNCSRGNLHCVYPETRPTTISVQPGGVQYQSRGFSLKDMRFFHDFMTASYPHLPLECDHAWTNDIPLLAQQVRHSSSQARLSRELTVSLGAAHLHRNTDLELKGTVEQHRAMALCGLVEPQSDLCTHGTGREGRLNAQLATAYALNFTASYMGDTMSSFLTFVRGCASLSREIIFSGYSSPFFPQDGHTMLPEHHTQIMTRRLQGARLAPFPDNDEIQKAKRSLSYAARVCTFTPVEVEMLVELQNVLDKNTEPIKAT</sequence>
<dbReference type="InterPro" id="IPR001138">
    <property type="entry name" value="Zn2Cys6_DnaBD"/>
</dbReference>
<organism evidence="3 4">
    <name type="scientific">Zasmidium cellare ATCC 36951</name>
    <dbReference type="NCBI Taxonomy" id="1080233"/>
    <lineage>
        <taxon>Eukaryota</taxon>
        <taxon>Fungi</taxon>
        <taxon>Dikarya</taxon>
        <taxon>Ascomycota</taxon>
        <taxon>Pezizomycotina</taxon>
        <taxon>Dothideomycetes</taxon>
        <taxon>Dothideomycetidae</taxon>
        <taxon>Mycosphaerellales</taxon>
        <taxon>Mycosphaerellaceae</taxon>
        <taxon>Zasmidium</taxon>
    </lineage>
</organism>
<dbReference type="InterPro" id="IPR053157">
    <property type="entry name" value="Sterol_Uptake_Regulator"/>
</dbReference>
<dbReference type="PROSITE" id="PS50048">
    <property type="entry name" value="ZN2_CY6_FUNGAL_2"/>
    <property type="match status" value="1"/>
</dbReference>
<dbReference type="GO" id="GO:0008270">
    <property type="term" value="F:zinc ion binding"/>
    <property type="evidence" value="ECO:0007669"/>
    <property type="project" value="InterPro"/>
</dbReference>
<proteinExistence type="predicted"/>
<dbReference type="GeneID" id="54566877"/>
<dbReference type="SUPFAM" id="SSF57701">
    <property type="entry name" value="Zn2/Cys6 DNA-binding domain"/>
    <property type="match status" value="1"/>
</dbReference>
<dbReference type="PROSITE" id="PS00463">
    <property type="entry name" value="ZN2_CY6_FUNGAL_1"/>
    <property type="match status" value="1"/>
</dbReference>
<dbReference type="InterPro" id="IPR036864">
    <property type="entry name" value="Zn2-C6_fun-type_DNA-bd_sf"/>
</dbReference>
<keyword evidence="1" id="KW-0539">Nucleus</keyword>
<dbReference type="PANTHER" id="PTHR47784:SF7">
    <property type="entry name" value="ZN(II)2CYS6 TRANSCRIPTION FACTOR (EUROFUNG)"/>
    <property type="match status" value="1"/>
</dbReference>
<dbReference type="OrthoDB" id="10261408at2759"/>
<dbReference type="CDD" id="cd00067">
    <property type="entry name" value="GAL4"/>
    <property type="match status" value="1"/>
</dbReference>
<keyword evidence="4" id="KW-1185">Reference proteome</keyword>
<dbReference type="AlphaFoldDB" id="A0A6A6C8T1"/>
<protein>
    <recommendedName>
        <fullName evidence="2">Zn(2)-C6 fungal-type domain-containing protein</fullName>
    </recommendedName>
</protein>
<dbReference type="Proteomes" id="UP000799537">
    <property type="component" value="Unassembled WGS sequence"/>
</dbReference>
<dbReference type="GO" id="GO:0001228">
    <property type="term" value="F:DNA-binding transcription activator activity, RNA polymerase II-specific"/>
    <property type="evidence" value="ECO:0007669"/>
    <property type="project" value="TreeGrafter"/>
</dbReference>
<evidence type="ECO:0000259" key="2">
    <source>
        <dbReference type="PROSITE" id="PS50048"/>
    </source>
</evidence>
<dbReference type="PANTHER" id="PTHR47784">
    <property type="entry name" value="STEROL UPTAKE CONTROL PROTEIN 2"/>
    <property type="match status" value="1"/>
</dbReference>